<protein>
    <submittedName>
        <fullName evidence="2">Uncharacterized protein</fullName>
    </submittedName>
</protein>
<feature type="region of interest" description="Disordered" evidence="1">
    <location>
        <begin position="48"/>
        <end position="72"/>
    </location>
</feature>
<accession>A0A973VWJ7</accession>
<dbReference type="AlphaFoldDB" id="A0A973VWJ7"/>
<evidence type="ECO:0000313" key="2">
    <source>
        <dbReference type="EMBL" id="NVI43051.1"/>
    </source>
</evidence>
<dbReference type="EMBL" id="JAAOLE020000001">
    <property type="protein sequence ID" value="NVI43051.1"/>
    <property type="molecule type" value="Genomic_DNA"/>
</dbReference>
<comment type="caution">
    <text evidence="2">The sequence shown here is derived from an EMBL/GenBank/DDBJ whole genome shotgun (WGS) entry which is preliminary data.</text>
</comment>
<proteinExistence type="predicted"/>
<evidence type="ECO:0000256" key="1">
    <source>
        <dbReference type="SAM" id="MobiDB-lite"/>
    </source>
</evidence>
<dbReference type="RefSeq" id="WP_156928934.1">
    <property type="nucleotide sequence ID" value="NZ_CP088285.1"/>
</dbReference>
<reference evidence="2" key="1">
    <citation type="submission" date="2020-06" db="EMBL/GenBank/DDBJ databases">
        <title>Whole Genome Sequence of Bradyrhizobium sp. Strain 1S1.</title>
        <authorList>
            <person name="Bromfield E.S.P."/>
            <person name="Cloutier S."/>
        </authorList>
    </citation>
    <scope>NUCLEOTIDE SEQUENCE [LARGE SCALE GENOMIC DNA]</scope>
    <source>
        <strain evidence="2">1S1</strain>
    </source>
</reference>
<name>A0A973VWJ7_9BRAD</name>
<sequence length="122" mass="13245">MELSIKLTLDCMVCRAAPAVRAIEWRAPGAVPRTSVATELHTQWRSPFVTSGPSSVAAKEADKAGAAHRSQAAEQSWTDCSTALDGRTAWSSDRKTKRGVYLLGSALNRENVTNTTLQVKWT</sequence>
<organism evidence="2">
    <name type="scientific">Bradyrhizobium septentrionale</name>
    <dbReference type="NCBI Taxonomy" id="1404411"/>
    <lineage>
        <taxon>Bacteria</taxon>
        <taxon>Pseudomonadati</taxon>
        <taxon>Pseudomonadota</taxon>
        <taxon>Alphaproteobacteria</taxon>
        <taxon>Hyphomicrobiales</taxon>
        <taxon>Nitrobacteraceae</taxon>
        <taxon>Bradyrhizobium</taxon>
    </lineage>
</organism>
<gene>
    <name evidence="2" type="ORF">HAP48_008345</name>
</gene>